<feature type="compositionally biased region" description="Polar residues" evidence="3">
    <location>
        <begin position="88"/>
        <end position="115"/>
    </location>
</feature>
<proteinExistence type="predicted"/>
<dbReference type="PANTHER" id="PTHR24106">
    <property type="entry name" value="NACHT, LRR AND CARD DOMAINS-CONTAINING"/>
    <property type="match status" value="1"/>
</dbReference>
<reference evidence="5" key="1">
    <citation type="submission" date="2014-11" db="EMBL/GenBank/DDBJ databases">
        <authorList>
            <person name="Amaro Gonzalez C."/>
        </authorList>
    </citation>
    <scope>NUCLEOTIDE SEQUENCE</scope>
</reference>
<feature type="region of interest" description="Disordered" evidence="3">
    <location>
        <begin position="66"/>
        <end position="115"/>
    </location>
</feature>
<dbReference type="AlphaFoldDB" id="A0A0E9RLU8"/>
<dbReference type="InterPro" id="IPR041267">
    <property type="entry name" value="NLRP_HD2"/>
</dbReference>
<protein>
    <recommendedName>
        <fullName evidence="4">NACHT LRR and PYD domain-containing protein</fullName>
    </recommendedName>
</protein>
<evidence type="ECO:0000256" key="1">
    <source>
        <dbReference type="ARBA" id="ARBA00022614"/>
    </source>
</evidence>
<keyword evidence="1" id="KW-0433">Leucine-rich repeat</keyword>
<dbReference type="Pfam" id="PF17776">
    <property type="entry name" value="NLRC4_HD2"/>
    <property type="match status" value="1"/>
</dbReference>
<evidence type="ECO:0000256" key="3">
    <source>
        <dbReference type="SAM" id="MobiDB-lite"/>
    </source>
</evidence>
<organism evidence="5">
    <name type="scientific">Anguilla anguilla</name>
    <name type="common">European freshwater eel</name>
    <name type="synonym">Muraena anguilla</name>
    <dbReference type="NCBI Taxonomy" id="7936"/>
    <lineage>
        <taxon>Eukaryota</taxon>
        <taxon>Metazoa</taxon>
        <taxon>Chordata</taxon>
        <taxon>Craniata</taxon>
        <taxon>Vertebrata</taxon>
        <taxon>Euteleostomi</taxon>
        <taxon>Actinopterygii</taxon>
        <taxon>Neopterygii</taxon>
        <taxon>Teleostei</taxon>
        <taxon>Anguilliformes</taxon>
        <taxon>Anguillidae</taxon>
        <taxon>Anguilla</taxon>
    </lineage>
</organism>
<feature type="compositionally biased region" description="Basic and acidic residues" evidence="3">
    <location>
        <begin position="75"/>
        <end position="84"/>
    </location>
</feature>
<name>A0A0E9RLU8_ANGAN</name>
<evidence type="ECO:0000313" key="5">
    <source>
        <dbReference type="EMBL" id="JAH29772.1"/>
    </source>
</evidence>
<dbReference type="InterPro" id="IPR051261">
    <property type="entry name" value="NLR"/>
</dbReference>
<feature type="domain" description="NACHT LRR and PYD" evidence="4">
    <location>
        <begin position="16"/>
        <end position="69"/>
    </location>
</feature>
<reference evidence="5" key="2">
    <citation type="journal article" date="2015" name="Fish Shellfish Immunol.">
        <title>Early steps in the European eel (Anguilla anguilla)-Vibrio vulnificus interaction in the gills: Role of the RtxA13 toxin.</title>
        <authorList>
            <person name="Callol A."/>
            <person name="Pajuelo D."/>
            <person name="Ebbesson L."/>
            <person name="Teles M."/>
            <person name="MacKenzie S."/>
            <person name="Amaro C."/>
        </authorList>
    </citation>
    <scope>NUCLEOTIDE SEQUENCE</scope>
</reference>
<dbReference type="EMBL" id="GBXM01078805">
    <property type="protein sequence ID" value="JAH29772.1"/>
    <property type="molecule type" value="Transcribed_RNA"/>
</dbReference>
<sequence>MRTEIVFRAEKSKSHSERVGLSELHRSAVDQALKSKNGHLDLFLRFLLGLSLDSSQILFRGLLTQTGSRSPVPDLQHRQKADHRALRKQSSTLRRGSERNLQQRGSSICSTVSVN</sequence>
<keyword evidence="2" id="KW-0677">Repeat</keyword>
<evidence type="ECO:0000259" key="4">
    <source>
        <dbReference type="Pfam" id="PF17776"/>
    </source>
</evidence>
<accession>A0A0E9RLU8</accession>
<evidence type="ECO:0000256" key="2">
    <source>
        <dbReference type="ARBA" id="ARBA00022737"/>
    </source>
</evidence>